<comment type="caution">
    <text evidence="2">The sequence shown here is derived from an EMBL/GenBank/DDBJ whole genome shotgun (WGS) entry which is preliminary data.</text>
</comment>
<keyword evidence="3" id="KW-1185">Reference proteome</keyword>
<dbReference type="Proteomes" id="UP000682134">
    <property type="component" value="Unassembled WGS sequence"/>
</dbReference>
<dbReference type="SUPFAM" id="SSF53335">
    <property type="entry name" value="S-adenosyl-L-methionine-dependent methyltransferases"/>
    <property type="match status" value="1"/>
</dbReference>
<dbReference type="RefSeq" id="WP_209406197.1">
    <property type="nucleotide sequence ID" value="NZ_JAGIYQ010000008.1"/>
</dbReference>
<dbReference type="Gene3D" id="3.40.50.150">
    <property type="entry name" value="Vaccinia Virus protein VP39"/>
    <property type="match status" value="1"/>
</dbReference>
<dbReference type="CDD" id="cd02440">
    <property type="entry name" value="AdoMet_MTases"/>
    <property type="match status" value="1"/>
</dbReference>
<gene>
    <name evidence="2" type="ORF">J5Y03_12615</name>
</gene>
<dbReference type="GO" id="GO:0008168">
    <property type="term" value="F:methyltransferase activity"/>
    <property type="evidence" value="ECO:0007669"/>
    <property type="project" value="UniProtKB-KW"/>
</dbReference>
<protein>
    <submittedName>
        <fullName evidence="2">Class I SAM-dependent methyltransferase</fullName>
    </submittedName>
</protein>
<sequence>MEENKGLLGEQQPYWETNFSNRVEMFGESPSEAAIKAAEIFEKQGIKTILELGGGQGRDTLYFAQKGFKVYVLDYTHSGIEAIKKKAKKLGLFNSVEALQHDVRNPLSFEDDMIEGCYSHMLFCMAFTSEEITFLAQEVKRVLKPNGLKIYSVRNLNDPHYGTGIHRGGKKV</sequence>
<dbReference type="EMBL" id="JAGIYQ010000008">
    <property type="protein sequence ID" value="MBP0726016.1"/>
    <property type="molecule type" value="Genomic_DNA"/>
</dbReference>
<accession>A0A940SK12</accession>
<dbReference type="InterPro" id="IPR041698">
    <property type="entry name" value="Methyltransf_25"/>
</dbReference>
<evidence type="ECO:0000259" key="1">
    <source>
        <dbReference type="Pfam" id="PF13649"/>
    </source>
</evidence>
<keyword evidence="2" id="KW-0489">Methyltransferase</keyword>
<organism evidence="2 3">
    <name type="scientific">Gottfriedia endophytica</name>
    <dbReference type="NCBI Taxonomy" id="2820819"/>
    <lineage>
        <taxon>Bacteria</taxon>
        <taxon>Bacillati</taxon>
        <taxon>Bacillota</taxon>
        <taxon>Bacilli</taxon>
        <taxon>Bacillales</taxon>
        <taxon>Bacillaceae</taxon>
        <taxon>Gottfriedia</taxon>
    </lineage>
</organism>
<reference evidence="2" key="1">
    <citation type="submission" date="2021-04" db="EMBL/GenBank/DDBJ databases">
        <title>Genome seq and assembly of Bacillus sp.</title>
        <authorList>
            <person name="Chhetri G."/>
        </authorList>
    </citation>
    <scope>NUCLEOTIDE SEQUENCE</scope>
    <source>
        <strain evidence="2">RG28</strain>
    </source>
</reference>
<name>A0A940SK12_9BACI</name>
<dbReference type="AlphaFoldDB" id="A0A940SK12"/>
<dbReference type="Pfam" id="PF13649">
    <property type="entry name" value="Methyltransf_25"/>
    <property type="match status" value="1"/>
</dbReference>
<dbReference type="InterPro" id="IPR029063">
    <property type="entry name" value="SAM-dependent_MTases_sf"/>
</dbReference>
<evidence type="ECO:0000313" key="3">
    <source>
        <dbReference type="Proteomes" id="UP000682134"/>
    </source>
</evidence>
<keyword evidence="2" id="KW-0808">Transferase</keyword>
<feature type="domain" description="Methyltransferase" evidence="1">
    <location>
        <begin position="49"/>
        <end position="147"/>
    </location>
</feature>
<evidence type="ECO:0000313" key="2">
    <source>
        <dbReference type="EMBL" id="MBP0726016.1"/>
    </source>
</evidence>
<proteinExistence type="predicted"/>
<dbReference type="GO" id="GO:0032259">
    <property type="term" value="P:methylation"/>
    <property type="evidence" value="ECO:0007669"/>
    <property type="project" value="UniProtKB-KW"/>
</dbReference>